<dbReference type="InterPro" id="IPR027417">
    <property type="entry name" value="P-loop_NTPase"/>
</dbReference>
<dbReference type="Pfam" id="PF00271">
    <property type="entry name" value="Helicase_C"/>
    <property type="match status" value="1"/>
</dbReference>
<comment type="cofactor">
    <cofactor evidence="1">
        <name>Mg(2+)</name>
        <dbReference type="ChEBI" id="CHEBI:18420"/>
    </cofactor>
</comment>
<accession>F3YVH7</accession>
<dbReference type="Gene3D" id="1.10.150.80">
    <property type="entry name" value="HRDC domain"/>
    <property type="match status" value="1"/>
</dbReference>
<dbReference type="InterPro" id="IPR032284">
    <property type="entry name" value="RecQ_Zn-bd"/>
</dbReference>
<keyword evidence="10" id="KW-0067">ATP-binding</keyword>
<keyword evidence="7" id="KW-0378">Hydrolase</keyword>
<keyword evidence="4" id="KW-0479">Metal-binding</keyword>
<comment type="cofactor">
    <cofactor evidence="2">
        <name>Zn(2+)</name>
        <dbReference type="ChEBI" id="CHEBI:29105"/>
    </cofactor>
</comment>
<dbReference type="GO" id="GO:0006281">
    <property type="term" value="P:DNA repair"/>
    <property type="evidence" value="ECO:0007669"/>
    <property type="project" value="UniProtKB-KW"/>
</dbReference>
<organism evidence="21 22">
    <name type="scientific">Desulfocurvibacter africanus subsp. africanus str. Walvis Bay</name>
    <dbReference type="NCBI Taxonomy" id="690850"/>
    <lineage>
        <taxon>Bacteria</taxon>
        <taxon>Pseudomonadati</taxon>
        <taxon>Thermodesulfobacteriota</taxon>
        <taxon>Desulfovibrionia</taxon>
        <taxon>Desulfovibrionales</taxon>
        <taxon>Desulfovibrionaceae</taxon>
        <taxon>Desulfocurvibacter</taxon>
    </lineage>
</organism>
<dbReference type="AlphaFoldDB" id="F3YVH7"/>
<evidence type="ECO:0000259" key="18">
    <source>
        <dbReference type="PROSITE" id="PS50967"/>
    </source>
</evidence>
<dbReference type="Pfam" id="PF09382">
    <property type="entry name" value="RQC"/>
    <property type="match status" value="1"/>
</dbReference>
<keyword evidence="9" id="KW-0862">Zinc</keyword>
<dbReference type="SMART" id="SM00341">
    <property type="entry name" value="HRDC"/>
    <property type="match status" value="1"/>
</dbReference>
<dbReference type="EMBL" id="CP003221">
    <property type="protein sequence ID" value="EGJ48569.1"/>
    <property type="molecule type" value="Genomic_DNA"/>
</dbReference>
<dbReference type="CDD" id="cd17920">
    <property type="entry name" value="DEXHc_RecQ"/>
    <property type="match status" value="1"/>
</dbReference>
<comment type="catalytic activity">
    <reaction evidence="15">
        <text>Couples ATP hydrolysis with the unwinding of duplex DNA by translocating in the 3'-5' direction.</text>
        <dbReference type="EC" id="5.6.2.4"/>
    </reaction>
</comment>
<evidence type="ECO:0000256" key="15">
    <source>
        <dbReference type="ARBA" id="ARBA00034617"/>
    </source>
</evidence>
<evidence type="ECO:0000313" key="22">
    <source>
        <dbReference type="Proteomes" id="UP000007844"/>
    </source>
</evidence>
<feature type="domain" description="Helicase ATP-binding" evidence="19">
    <location>
        <begin position="49"/>
        <end position="217"/>
    </location>
</feature>
<dbReference type="FunFam" id="3.40.50.300:FF:000296">
    <property type="entry name" value="ATP-dependent DNA helicase RecQ"/>
    <property type="match status" value="1"/>
</dbReference>
<feature type="region of interest" description="Disordered" evidence="17">
    <location>
        <begin position="636"/>
        <end position="666"/>
    </location>
</feature>
<evidence type="ECO:0000256" key="17">
    <source>
        <dbReference type="SAM" id="MobiDB-lite"/>
    </source>
</evidence>
<evidence type="ECO:0000256" key="9">
    <source>
        <dbReference type="ARBA" id="ARBA00022833"/>
    </source>
</evidence>
<dbReference type="InterPro" id="IPR044876">
    <property type="entry name" value="HRDC_dom_sf"/>
</dbReference>
<dbReference type="Pfam" id="PF00570">
    <property type="entry name" value="HRDC"/>
    <property type="match status" value="1"/>
</dbReference>
<dbReference type="PROSITE" id="PS51194">
    <property type="entry name" value="HELICASE_CTER"/>
    <property type="match status" value="1"/>
</dbReference>
<evidence type="ECO:0000256" key="12">
    <source>
        <dbReference type="ARBA" id="ARBA00023172"/>
    </source>
</evidence>
<evidence type="ECO:0000256" key="7">
    <source>
        <dbReference type="ARBA" id="ARBA00022801"/>
    </source>
</evidence>
<evidence type="ECO:0000256" key="8">
    <source>
        <dbReference type="ARBA" id="ARBA00022806"/>
    </source>
</evidence>
<dbReference type="SMART" id="SM00956">
    <property type="entry name" value="RQC"/>
    <property type="match status" value="1"/>
</dbReference>
<dbReference type="GO" id="GO:0003677">
    <property type="term" value="F:DNA binding"/>
    <property type="evidence" value="ECO:0007669"/>
    <property type="project" value="UniProtKB-KW"/>
</dbReference>
<dbReference type="SMART" id="SM00490">
    <property type="entry name" value="HELICc"/>
    <property type="match status" value="1"/>
</dbReference>
<protein>
    <recommendedName>
        <fullName evidence="16">DNA helicase RecQ</fullName>
        <ecNumber evidence="16">5.6.2.4</ecNumber>
    </recommendedName>
</protein>
<evidence type="ECO:0000256" key="3">
    <source>
        <dbReference type="ARBA" id="ARBA00005446"/>
    </source>
</evidence>
<dbReference type="GO" id="GO:0005524">
    <property type="term" value="F:ATP binding"/>
    <property type="evidence" value="ECO:0007669"/>
    <property type="project" value="UniProtKB-KW"/>
</dbReference>
<dbReference type="GO" id="GO:0030894">
    <property type="term" value="C:replisome"/>
    <property type="evidence" value="ECO:0007669"/>
    <property type="project" value="TreeGrafter"/>
</dbReference>
<dbReference type="InterPro" id="IPR010997">
    <property type="entry name" value="HRDC-like_sf"/>
</dbReference>
<dbReference type="EC" id="5.6.2.4" evidence="16"/>
<proteinExistence type="inferred from homology"/>
<dbReference type="GO" id="GO:0046872">
    <property type="term" value="F:metal ion binding"/>
    <property type="evidence" value="ECO:0007669"/>
    <property type="project" value="UniProtKB-KW"/>
</dbReference>
<evidence type="ECO:0000259" key="19">
    <source>
        <dbReference type="PROSITE" id="PS51192"/>
    </source>
</evidence>
<keyword evidence="11" id="KW-0238">DNA-binding</keyword>
<gene>
    <name evidence="21" type="ORF">Desaf_0209</name>
</gene>
<keyword evidence="8 21" id="KW-0347">Helicase</keyword>
<dbReference type="GO" id="GO:0009378">
    <property type="term" value="F:four-way junction helicase activity"/>
    <property type="evidence" value="ECO:0007669"/>
    <property type="project" value="TreeGrafter"/>
</dbReference>
<dbReference type="InterPro" id="IPR036388">
    <property type="entry name" value="WH-like_DNA-bd_sf"/>
</dbReference>
<evidence type="ECO:0000256" key="13">
    <source>
        <dbReference type="ARBA" id="ARBA00023204"/>
    </source>
</evidence>
<dbReference type="NCBIfam" id="TIGR01389">
    <property type="entry name" value="recQ"/>
    <property type="match status" value="1"/>
</dbReference>
<dbReference type="GO" id="GO:0006260">
    <property type="term" value="P:DNA replication"/>
    <property type="evidence" value="ECO:0007669"/>
    <property type="project" value="InterPro"/>
</dbReference>
<evidence type="ECO:0000259" key="20">
    <source>
        <dbReference type="PROSITE" id="PS51194"/>
    </source>
</evidence>
<comment type="similarity">
    <text evidence="3">Belongs to the helicase family. RecQ subfamily.</text>
</comment>
<dbReference type="eggNOG" id="COG0514">
    <property type="taxonomic scope" value="Bacteria"/>
</dbReference>
<dbReference type="NCBIfam" id="TIGR00614">
    <property type="entry name" value="recQ_fam"/>
    <property type="match status" value="1"/>
</dbReference>
<dbReference type="PANTHER" id="PTHR13710:SF105">
    <property type="entry name" value="ATP-DEPENDENT DNA HELICASE Q1"/>
    <property type="match status" value="1"/>
</dbReference>
<feature type="domain" description="Helicase C-terminal" evidence="20">
    <location>
        <begin position="238"/>
        <end position="390"/>
    </location>
</feature>
<evidence type="ECO:0000256" key="4">
    <source>
        <dbReference type="ARBA" id="ARBA00022723"/>
    </source>
</evidence>
<evidence type="ECO:0000256" key="1">
    <source>
        <dbReference type="ARBA" id="ARBA00001946"/>
    </source>
</evidence>
<dbReference type="GO" id="GO:0005737">
    <property type="term" value="C:cytoplasm"/>
    <property type="evidence" value="ECO:0007669"/>
    <property type="project" value="TreeGrafter"/>
</dbReference>
<evidence type="ECO:0000256" key="5">
    <source>
        <dbReference type="ARBA" id="ARBA00022741"/>
    </source>
</evidence>
<dbReference type="InterPro" id="IPR006293">
    <property type="entry name" value="DNA_helicase_ATP-dep_RecQ_bac"/>
</dbReference>
<dbReference type="STRING" id="690850.Desaf_0209"/>
<evidence type="ECO:0000256" key="11">
    <source>
        <dbReference type="ARBA" id="ARBA00023125"/>
    </source>
</evidence>
<keyword evidence="14" id="KW-0413">Isomerase</keyword>
<dbReference type="KEGG" id="daf:Desaf_0209"/>
<dbReference type="GO" id="GO:0016787">
    <property type="term" value="F:hydrolase activity"/>
    <property type="evidence" value="ECO:0007669"/>
    <property type="project" value="UniProtKB-KW"/>
</dbReference>
<dbReference type="CDD" id="cd18794">
    <property type="entry name" value="SF2_C_RecQ"/>
    <property type="match status" value="1"/>
</dbReference>
<dbReference type="InterPro" id="IPR001650">
    <property type="entry name" value="Helicase_C-like"/>
</dbReference>
<dbReference type="InterPro" id="IPR004589">
    <property type="entry name" value="DNA_helicase_ATP-dep_RecQ"/>
</dbReference>
<dbReference type="Proteomes" id="UP000007844">
    <property type="component" value="Chromosome"/>
</dbReference>
<dbReference type="FunFam" id="3.40.50.300:FF:000156">
    <property type="entry name" value="ATP-dependent DNA helicase recQ"/>
    <property type="match status" value="1"/>
</dbReference>
<dbReference type="InterPro" id="IPR011545">
    <property type="entry name" value="DEAD/DEAH_box_helicase_dom"/>
</dbReference>
<evidence type="ECO:0000256" key="14">
    <source>
        <dbReference type="ARBA" id="ARBA00023235"/>
    </source>
</evidence>
<evidence type="ECO:0000256" key="16">
    <source>
        <dbReference type="NCBIfam" id="TIGR01389"/>
    </source>
</evidence>
<keyword evidence="13" id="KW-0234">DNA repair</keyword>
<keyword evidence="12" id="KW-0233">DNA recombination</keyword>
<dbReference type="Pfam" id="PF00270">
    <property type="entry name" value="DEAD"/>
    <property type="match status" value="1"/>
</dbReference>
<dbReference type="InterPro" id="IPR002121">
    <property type="entry name" value="HRDC_dom"/>
</dbReference>
<keyword evidence="5" id="KW-0547">Nucleotide-binding</keyword>
<dbReference type="SUPFAM" id="SSF47819">
    <property type="entry name" value="HRDC-like"/>
    <property type="match status" value="1"/>
</dbReference>
<evidence type="ECO:0000256" key="2">
    <source>
        <dbReference type="ARBA" id="ARBA00001947"/>
    </source>
</evidence>
<dbReference type="Gene3D" id="3.40.50.300">
    <property type="entry name" value="P-loop containing nucleotide triphosphate hydrolases"/>
    <property type="match status" value="2"/>
</dbReference>
<reference evidence="21 22" key="1">
    <citation type="journal article" date="2011" name="J. Bacteriol.">
        <title>Genome sequence of the mercury-methylating and pleomorphic Desulfovibrio africanus Strain Walvis Bay.</title>
        <authorList>
            <person name="Brown S.D."/>
            <person name="Wall J.D."/>
            <person name="Kucken A.M."/>
            <person name="Gilmour C.C."/>
            <person name="Podar M."/>
            <person name="Brandt C.C."/>
            <person name="Teshima H."/>
            <person name="Detter J.C."/>
            <person name="Han C.S."/>
            <person name="Land M.L."/>
            <person name="Lucas S."/>
            <person name="Han J."/>
            <person name="Pennacchio L."/>
            <person name="Nolan M."/>
            <person name="Pitluck S."/>
            <person name="Woyke T."/>
            <person name="Goodwin L."/>
            <person name="Palumbo A.V."/>
            <person name="Elias D.A."/>
        </authorList>
    </citation>
    <scope>NUCLEOTIDE SEQUENCE [LARGE SCALE GENOMIC DNA]</scope>
    <source>
        <strain evidence="21 22">Walvis Bay</strain>
    </source>
</reference>
<dbReference type="InterPro" id="IPR029491">
    <property type="entry name" value="Helicase_HTH"/>
</dbReference>
<keyword evidence="22" id="KW-1185">Reference proteome</keyword>
<dbReference type="InterPro" id="IPR014001">
    <property type="entry name" value="Helicase_ATP-bd"/>
</dbReference>
<dbReference type="Gene3D" id="1.10.10.10">
    <property type="entry name" value="Winged helix-like DNA-binding domain superfamily/Winged helix DNA-binding domain"/>
    <property type="match status" value="1"/>
</dbReference>
<dbReference type="HOGENOM" id="CLU_001103_14_3_7"/>
<dbReference type="GO" id="GO:0009432">
    <property type="term" value="P:SOS response"/>
    <property type="evidence" value="ECO:0007669"/>
    <property type="project" value="UniProtKB-UniRule"/>
</dbReference>
<evidence type="ECO:0000256" key="10">
    <source>
        <dbReference type="ARBA" id="ARBA00022840"/>
    </source>
</evidence>
<feature type="region of interest" description="Disordered" evidence="17">
    <location>
        <begin position="1"/>
        <end position="25"/>
    </location>
</feature>
<evidence type="ECO:0000313" key="21">
    <source>
        <dbReference type="EMBL" id="EGJ48569.1"/>
    </source>
</evidence>
<evidence type="ECO:0000256" key="6">
    <source>
        <dbReference type="ARBA" id="ARBA00022763"/>
    </source>
</evidence>
<sequence>MQGALGAPLRFAEPTSPRMPKHPHATTPAEILRTIFGYASFQGRQEEIITHVADGGDAVVLMPTGGGKSLCYQIPALLRPGLGVVVSPLIALMQDQVGGLTQMGVAAACLNSALTPSAARSVIEDMLAGRLDLLYVAPERAVRPDFLRLLGQVELALFAIDEAHCVSQWGHDFRPEYRELAVLGRAFPGVPRIALTATADEPTRRDILAGLDLHGAALYCASFDRPNLRYIVKPKDHPFRQLMEFIRREHPGEAGIVYCLSRRKVEETAARLAKEGLRALPYHAGLPSSERERNMDAFMREEGLIMVATVAFGMGVDKPNVRFVAHLDPPRSLEAYHQETGRAGRDGLPADAWMVYGLQDIVAMRAMLRGEEAQVSGSQDHDGLAHKRLEARKLDALLGYCETTACRRTVLLGYFDENFQGPCNSCDCCLEPPETFEGTVVAQKALSNVFRTGQRFGAGHLTDVLLGRASPRVLELGHDRLSTFGIGTELDRDGWMSVHRQLAASGYLSADPDSYGGLRLTPKSWDVLKNGRSVSFRRDAKRSARRATRAGGTGLPATGEARGLLVKLKELRMALAREHGVPPYAIFPDRTLLDFVRLRPADQRALCAAFGVGERKAERFGPAFLALLEAYAIEHGRPTPAPEPEPETTGNGDEPSANLGTRRRGDSARESLELFRELGSVEAVAARRALKASTIWSHMTDAVAHDELDGLAVSGLQSEEYECLLETLRLFAREGFLGLKPAHEALGEVYSYELLRLVWADIGRTANLE</sequence>
<dbReference type="PANTHER" id="PTHR13710">
    <property type="entry name" value="DNA HELICASE RECQ FAMILY MEMBER"/>
    <property type="match status" value="1"/>
</dbReference>
<keyword evidence="6" id="KW-0227">DNA damage</keyword>
<feature type="domain" description="HRDC" evidence="18">
    <location>
        <begin position="558"/>
        <end position="638"/>
    </location>
</feature>
<dbReference type="SUPFAM" id="SSF52540">
    <property type="entry name" value="P-loop containing nucleoside triphosphate hydrolases"/>
    <property type="match status" value="2"/>
</dbReference>
<dbReference type="GO" id="GO:0043138">
    <property type="term" value="F:3'-5' DNA helicase activity"/>
    <property type="evidence" value="ECO:0007669"/>
    <property type="project" value="UniProtKB-EC"/>
</dbReference>
<dbReference type="SMART" id="SM00487">
    <property type="entry name" value="DEXDc"/>
    <property type="match status" value="1"/>
</dbReference>
<dbReference type="GO" id="GO:0006310">
    <property type="term" value="P:DNA recombination"/>
    <property type="evidence" value="ECO:0007669"/>
    <property type="project" value="UniProtKB-UniRule"/>
</dbReference>
<dbReference type="Pfam" id="PF14493">
    <property type="entry name" value="HTH_40"/>
    <property type="match status" value="1"/>
</dbReference>
<dbReference type="PROSITE" id="PS50967">
    <property type="entry name" value="HRDC"/>
    <property type="match status" value="1"/>
</dbReference>
<dbReference type="Pfam" id="PF16124">
    <property type="entry name" value="RecQ_Zn_bind"/>
    <property type="match status" value="1"/>
</dbReference>
<name>F3YVH7_DESAF</name>
<dbReference type="InterPro" id="IPR018982">
    <property type="entry name" value="RQC_domain"/>
</dbReference>
<dbReference type="GO" id="GO:0043590">
    <property type="term" value="C:bacterial nucleoid"/>
    <property type="evidence" value="ECO:0007669"/>
    <property type="project" value="TreeGrafter"/>
</dbReference>
<dbReference type="PROSITE" id="PS51192">
    <property type="entry name" value="HELICASE_ATP_BIND_1"/>
    <property type="match status" value="1"/>
</dbReference>